<dbReference type="Gene3D" id="2.30.39.10">
    <property type="entry name" value="Alpha-1-antitrypsin, domain 1"/>
    <property type="match status" value="1"/>
</dbReference>
<dbReference type="GO" id="GO:0004867">
    <property type="term" value="F:serine-type endopeptidase inhibitor activity"/>
    <property type="evidence" value="ECO:0007669"/>
    <property type="project" value="InterPro"/>
</dbReference>
<dbReference type="InterPro" id="IPR023796">
    <property type="entry name" value="Serpin_dom"/>
</dbReference>
<dbReference type="PANTHER" id="PTHR11461">
    <property type="entry name" value="SERINE PROTEASE INHIBITOR, SERPIN"/>
    <property type="match status" value="1"/>
</dbReference>
<evidence type="ECO:0000256" key="1">
    <source>
        <dbReference type="ARBA" id="ARBA00009500"/>
    </source>
</evidence>
<sequence>MSSGRDQYIEGYDGFKVLQLPFRQGSDSDHSFSMYFYLPDEKDGLDNLVKKMTSTPGFVDNHIPSSEVEVCQFRIPKFKIELGFEATKAFNELKLVDEMKISLYKKAWVQINEDGAEAFSYSFICAEDDDVCMCLPTIDFVADHPFLFFD</sequence>
<dbReference type="InterPro" id="IPR000215">
    <property type="entry name" value="Serpin_fam"/>
</dbReference>
<evidence type="ECO:0000259" key="2">
    <source>
        <dbReference type="Pfam" id="PF00079"/>
    </source>
</evidence>
<dbReference type="OrthoDB" id="1063785at2759"/>
<accession>A0A6D2IBN9</accession>
<dbReference type="InterPro" id="IPR036186">
    <property type="entry name" value="Serpin_sf"/>
</dbReference>
<feature type="domain" description="Serpin" evidence="2">
    <location>
        <begin position="10"/>
        <end position="149"/>
    </location>
</feature>
<keyword evidence="4" id="KW-1185">Reference proteome</keyword>
<dbReference type="GO" id="GO:0005615">
    <property type="term" value="C:extracellular space"/>
    <property type="evidence" value="ECO:0007669"/>
    <property type="project" value="InterPro"/>
</dbReference>
<evidence type="ECO:0000313" key="4">
    <source>
        <dbReference type="Proteomes" id="UP000467841"/>
    </source>
</evidence>
<dbReference type="Pfam" id="PF00079">
    <property type="entry name" value="Serpin"/>
    <property type="match status" value="1"/>
</dbReference>
<comment type="caution">
    <text evidence="3">The sequence shown here is derived from an EMBL/GenBank/DDBJ whole genome shotgun (WGS) entry which is preliminary data.</text>
</comment>
<dbReference type="PANTHER" id="PTHR11461:SF347">
    <property type="entry name" value="SERINE PROTEASE INHIBITOR (SERPIN) FAMILY PROTEIN-RELATED"/>
    <property type="match status" value="1"/>
</dbReference>
<dbReference type="Gene3D" id="3.30.497.10">
    <property type="entry name" value="Antithrombin, subunit I, domain 2"/>
    <property type="match status" value="1"/>
</dbReference>
<dbReference type="Proteomes" id="UP000467841">
    <property type="component" value="Unassembled WGS sequence"/>
</dbReference>
<protein>
    <recommendedName>
        <fullName evidence="2">Serpin domain-containing protein</fullName>
    </recommendedName>
</protein>
<dbReference type="EMBL" id="CACVBM020000888">
    <property type="protein sequence ID" value="CAA7024306.1"/>
    <property type="molecule type" value="Genomic_DNA"/>
</dbReference>
<dbReference type="InterPro" id="IPR042185">
    <property type="entry name" value="Serpin_sf_2"/>
</dbReference>
<reference evidence="3" key="1">
    <citation type="submission" date="2020-01" db="EMBL/GenBank/DDBJ databases">
        <authorList>
            <person name="Mishra B."/>
        </authorList>
    </citation>
    <scope>NUCLEOTIDE SEQUENCE [LARGE SCALE GENOMIC DNA]</scope>
</reference>
<gene>
    <name evidence="3" type="ORF">MERR_LOCUS11541</name>
</gene>
<dbReference type="SUPFAM" id="SSF56574">
    <property type="entry name" value="Serpins"/>
    <property type="match status" value="1"/>
</dbReference>
<evidence type="ECO:0000313" key="3">
    <source>
        <dbReference type="EMBL" id="CAA7024306.1"/>
    </source>
</evidence>
<dbReference type="InterPro" id="IPR042178">
    <property type="entry name" value="Serpin_sf_1"/>
</dbReference>
<dbReference type="AlphaFoldDB" id="A0A6D2IBN9"/>
<comment type="similarity">
    <text evidence="1">Belongs to the serpin family.</text>
</comment>
<name>A0A6D2IBN9_9BRAS</name>
<organism evidence="3 4">
    <name type="scientific">Microthlaspi erraticum</name>
    <dbReference type="NCBI Taxonomy" id="1685480"/>
    <lineage>
        <taxon>Eukaryota</taxon>
        <taxon>Viridiplantae</taxon>
        <taxon>Streptophyta</taxon>
        <taxon>Embryophyta</taxon>
        <taxon>Tracheophyta</taxon>
        <taxon>Spermatophyta</taxon>
        <taxon>Magnoliopsida</taxon>
        <taxon>eudicotyledons</taxon>
        <taxon>Gunneridae</taxon>
        <taxon>Pentapetalae</taxon>
        <taxon>rosids</taxon>
        <taxon>malvids</taxon>
        <taxon>Brassicales</taxon>
        <taxon>Brassicaceae</taxon>
        <taxon>Coluteocarpeae</taxon>
        <taxon>Microthlaspi</taxon>
    </lineage>
</organism>
<proteinExistence type="inferred from homology"/>